<gene>
    <name evidence="4" type="ORF">KHY35_15205</name>
</gene>
<dbReference type="PANTHER" id="PTHR23308">
    <property type="entry name" value="NUCLEAR INHIBITOR OF PROTEIN PHOSPHATASE-1"/>
    <property type="match status" value="1"/>
</dbReference>
<feature type="domain" description="FHA" evidence="3">
    <location>
        <begin position="4"/>
        <end position="55"/>
    </location>
</feature>
<comment type="caution">
    <text evidence="4">The sequence shown here is derived from an EMBL/GenBank/DDBJ whole genome shotgun (WGS) entry which is preliminary data.</text>
</comment>
<dbReference type="AlphaFoldDB" id="A0A943DQD6"/>
<dbReference type="InterPro" id="IPR008984">
    <property type="entry name" value="SMAD_FHA_dom_sf"/>
</dbReference>
<dbReference type="Gene3D" id="2.60.200.20">
    <property type="match status" value="1"/>
</dbReference>
<dbReference type="SMART" id="SM00240">
    <property type="entry name" value="FHA"/>
    <property type="match status" value="1"/>
</dbReference>
<evidence type="ECO:0000313" key="4">
    <source>
        <dbReference type="EMBL" id="MBS5412035.1"/>
    </source>
</evidence>
<accession>A0A943DQD6</accession>
<sequence>MKALSIGREQGCDIVINDSTDVISRRHAILNISSSGKISIVDQSRNGTYVNGIRISQNVPVPVTRKDIISFAHVAKLDWNAVPKSNSTMSYIIVGIVGVLVIACGLFAYQYMKPGDSDSNEGEVTVTDTIANKKEEVKKDSTSIKKEPKELAKDSVVNKKQKSKEKKKIVEEKTPKTVAPKDTTKNNRPIG</sequence>
<proteinExistence type="predicted"/>
<reference evidence="4" key="1">
    <citation type="submission" date="2021-02" db="EMBL/GenBank/DDBJ databases">
        <title>Infant gut strain persistence is associated with maternal origin, phylogeny, and functional potential including surface adhesion and iron acquisition.</title>
        <authorList>
            <person name="Lou Y.C."/>
        </authorList>
    </citation>
    <scope>NUCLEOTIDE SEQUENCE</scope>
    <source>
        <strain evidence="4">L3_082_243G1_dasL3_082_243G1_maxbin2.maxbin.015s ta_sub</strain>
    </source>
</reference>
<dbReference type="InterPro" id="IPR000253">
    <property type="entry name" value="FHA_dom"/>
</dbReference>
<dbReference type="Proteomes" id="UP000782901">
    <property type="component" value="Unassembled WGS sequence"/>
</dbReference>
<dbReference type="SUPFAM" id="SSF49879">
    <property type="entry name" value="SMAD/FHA domain"/>
    <property type="match status" value="1"/>
</dbReference>
<evidence type="ECO:0000256" key="2">
    <source>
        <dbReference type="SAM" id="Phobius"/>
    </source>
</evidence>
<feature type="transmembrane region" description="Helical" evidence="2">
    <location>
        <begin position="89"/>
        <end position="109"/>
    </location>
</feature>
<dbReference type="EMBL" id="JAGZEE010000022">
    <property type="protein sequence ID" value="MBS5412035.1"/>
    <property type="molecule type" value="Genomic_DNA"/>
</dbReference>
<feature type="region of interest" description="Disordered" evidence="1">
    <location>
        <begin position="136"/>
        <end position="191"/>
    </location>
</feature>
<evidence type="ECO:0000313" key="5">
    <source>
        <dbReference type="Proteomes" id="UP000782901"/>
    </source>
</evidence>
<dbReference type="Pfam" id="PF00498">
    <property type="entry name" value="FHA"/>
    <property type="match status" value="1"/>
</dbReference>
<dbReference type="InterPro" id="IPR050923">
    <property type="entry name" value="Cell_Proc_Reg/RNA_Proc"/>
</dbReference>
<keyword evidence="2" id="KW-0812">Transmembrane</keyword>
<name>A0A943DQD6_BACT4</name>
<feature type="compositionally biased region" description="Basic and acidic residues" evidence="1">
    <location>
        <begin position="136"/>
        <end position="157"/>
    </location>
</feature>
<keyword evidence="2" id="KW-1133">Transmembrane helix</keyword>
<dbReference type="PROSITE" id="PS50006">
    <property type="entry name" value="FHA_DOMAIN"/>
    <property type="match status" value="1"/>
</dbReference>
<keyword evidence="2" id="KW-0472">Membrane</keyword>
<evidence type="ECO:0000256" key="1">
    <source>
        <dbReference type="SAM" id="MobiDB-lite"/>
    </source>
</evidence>
<dbReference type="CDD" id="cd00060">
    <property type="entry name" value="FHA"/>
    <property type="match status" value="1"/>
</dbReference>
<evidence type="ECO:0000259" key="3">
    <source>
        <dbReference type="PROSITE" id="PS50006"/>
    </source>
</evidence>
<protein>
    <submittedName>
        <fullName evidence="4">FHA domain-containing protein</fullName>
    </submittedName>
</protein>
<organism evidence="4 5">
    <name type="scientific">Bacteroides thetaiotaomicron</name>
    <dbReference type="NCBI Taxonomy" id="818"/>
    <lineage>
        <taxon>Bacteria</taxon>
        <taxon>Pseudomonadati</taxon>
        <taxon>Bacteroidota</taxon>
        <taxon>Bacteroidia</taxon>
        <taxon>Bacteroidales</taxon>
        <taxon>Bacteroidaceae</taxon>
        <taxon>Bacteroides</taxon>
    </lineage>
</organism>